<sequence length="270" mass="29014">MSETEVSSLSKSTESHLLEPIPLRRGQRLGASVIGMVLTGAGLASVFLSENQIGSGVLLHTGAAFLLIAVSGMPILGAKFQDFEVRMAWHWRRSAAALASRLPSDEARRLFSIIDASAPAAYPDSMLTLIDSLLFEARVRDAVIAALKDGERIEVHPEADIGEPLAELISERDDVRIGVYAMFAPTENGTLAEDFTTRFVRQVPRSGCDALIMITCVPDKEDLAKLAARIEKETGTPVAVEQWEPAGTARPLRVAIEHLAAATKATSPDG</sequence>
<reference evidence="3" key="1">
    <citation type="journal article" date="2019" name="Int. J. Syst. Evol. Microbiol.">
        <title>The Global Catalogue of Microorganisms (GCM) 10K type strain sequencing project: providing services to taxonomists for standard genome sequencing and annotation.</title>
        <authorList>
            <consortium name="The Broad Institute Genomics Platform"/>
            <consortium name="The Broad Institute Genome Sequencing Center for Infectious Disease"/>
            <person name="Wu L."/>
            <person name="Ma J."/>
        </authorList>
    </citation>
    <scope>NUCLEOTIDE SEQUENCE [LARGE SCALE GENOMIC DNA]</scope>
    <source>
        <strain evidence="3">CGMCC 4.7132</strain>
    </source>
</reference>
<evidence type="ECO:0000313" key="3">
    <source>
        <dbReference type="Proteomes" id="UP001596004"/>
    </source>
</evidence>
<feature type="transmembrane region" description="Helical" evidence="1">
    <location>
        <begin position="53"/>
        <end position="77"/>
    </location>
</feature>
<dbReference type="RefSeq" id="WP_380835693.1">
    <property type="nucleotide sequence ID" value="NZ_JBHSFP010000001.1"/>
</dbReference>
<name>A0ABV9C8J1_9ACTN</name>
<evidence type="ECO:0008006" key="4">
    <source>
        <dbReference type="Google" id="ProtNLM"/>
    </source>
</evidence>
<gene>
    <name evidence="2" type="ORF">ACFO60_00820</name>
</gene>
<proteinExistence type="predicted"/>
<feature type="transmembrane region" description="Helical" evidence="1">
    <location>
        <begin position="29"/>
        <end position="47"/>
    </location>
</feature>
<keyword evidence="3" id="KW-1185">Reference proteome</keyword>
<evidence type="ECO:0000313" key="2">
    <source>
        <dbReference type="EMBL" id="MFC4529288.1"/>
    </source>
</evidence>
<comment type="caution">
    <text evidence="2">The sequence shown here is derived from an EMBL/GenBank/DDBJ whole genome shotgun (WGS) entry which is preliminary data.</text>
</comment>
<evidence type="ECO:0000256" key="1">
    <source>
        <dbReference type="SAM" id="Phobius"/>
    </source>
</evidence>
<dbReference type="EMBL" id="JBHSFP010000001">
    <property type="protein sequence ID" value="MFC4529288.1"/>
    <property type="molecule type" value="Genomic_DNA"/>
</dbReference>
<keyword evidence="1" id="KW-0472">Membrane</keyword>
<keyword evidence="1" id="KW-1133">Transmembrane helix</keyword>
<dbReference type="Proteomes" id="UP001596004">
    <property type="component" value="Unassembled WGS sequence"/>
</dbReference>
<keyword evidence="1" id="KW-0812">Transmembrane</keyword>
<organism evidence="2 3">
    <name type="scientific">Sphaerisporangium dianthi</name>
    <dbReference type="NCBI Taxonomy" id="1436120"/>
    <lineage>
        <taxon>Bacteria</taxon>
        <taxon>Bacillati</taxon>
        <taxon>Actinomycetota</taxon>
        <taxon>Actinomycetes</taxon>
        <taxon>Streptosporangiales</taxon>
        <taxon>Streptosporangiaceae</taxon>
        <taxon>Sphaerisporangium</taxon>
    </lineage>
</organism>
<accession>A0ABV9C8J1</accession>
<protein>
    <recommendedName>
        <fullName evidence="4">PrgI family protein</fullName>
    </recommendedName>
</protein>